<dbReference type="EMBL" id="CP041253">
    <property type="protein sequence ID" value="QDH78549.1"/>
    <property type="molecule type" value="Genomic_DNA"/>
</dbReference>
<evidence type="ECO:0000313" key="7">
    <source>
        <dbReference type="Proteomes" id="UP000316614"/>
    </source>
</evidence>
<feature type="domain" description="Peptide methionine sulphoxide reductase MsrA" evidence="5">
    <location>
        <begin position="7"/>
        <end position="142"/>
    </location>
</feature>
<dbReference type="RefSeq" id="WP_141613805.1">
    <property type="nucleotide sequence ID" value="NZ_CP041253.1"/>
</dbReference>
<dbReference type="PANTHER" id="PTHR43774:SF1">
    <property type="entry name" value="PEPTIDE METHIONINE SULFOXIDE REDUCTASE MSRA 2"/>
    <property type="match status" value="1"/>
</dbReference>
<evidence type="ECO:0000256" key="4">
    <source>
        <dbReference type="ARBA" id="ARBA00048782"/>
    </source>
</evidence>
<dbReference type="SUPFAM" id="SSF55068">
    <property type="entry name" value="Peptide methionine sulfoxide reductase"/>
    <property type="match status" value="1"/>
</dbReference>
<sequence>MKNEHEKIAFSGGCYWCMEAIYQSLKGVKTVEQGFVAPDKSEDFSEAVIVHYDSTKITLKTLMEIHLRTHSSTVNHSMRKKYKSAVYTFSDAQIPEAEMILKQLQSGFKEKIITQVLPFGSFRFSEEMFHNYYYANPEKPFCRTNIDPKLKMLISEFSNVINKEKLQHLY</sequence>
<evidence type="ECO:0000256" key="1">
    <source>
        <dbReference type="ARBA" id="ARBA00012502"/>
    </source>
</evidence>
<dbReference type="Proteomes" id="UP000316614">
    <property type="component" value="Chromosome"/>
</dbReference>
<evidence type="ECO:0000256" key="2">
    <source>
        <dbReference type="ARBA" id="ARBA00023002"/>
    </source>
</evidence>
<comment type="catalytic activity">
    <reaction evidence="4">
        <text>[thioredoxin]-disulfide + L-methionine + H2O = L-methionine (S)-S-oxide + [thioredoxin]-dithiol</text>
        <dbReference type="Rhea" id="RHEA:19993"/>
        <dbReference type="Rhea" id="RHEA-COMP:10698"/>
        <dbReference type="Rhea" id="RHEA-COMP:10700"/>
        <dbReference type="ChEBI" id="CHEBI:15377"/>
        <dbReference type="ChEBI" id="CHEBI:29950"/>
        <dbReference type="ChEBI" id="CHEBI:50058"/>
        <dbReference type="ChEBI" id="CHEBI:57844"/>
        <dbReference type="ChEBI" id="CHEBI:58772"/>
        <dbReference type="EC" id="1.8.4.11"/>
    </reaction>
</comment>
<dbReference type="InterPro" id="IPR002569">
    <property type="entry name" value="Met_Sox_Rdtase_MsrA_dom"/>
</dbReference>
<keyword evidence="7" id="KW-1185">Reference proteome</keyword>
<dbReference type="Pfam" id="PF01625">
    <property type="entry name" value="PMSR"/>
    <property type="match status" value="1"/>
</dbReference>
<dbReference type="OrthoDB" id="4174719at2"/>
<keyword evidence="2" id="KW-0560">Oxidoreductase</keyword>
<organism evidence="6 7">
    <name type="scientific">Echinicola soli</name>
    <dbReference type="NCBI Taxonomy" id="2591634"/>
    <lineage>
        <taxon>Bacteria</taxon>
        <taxon>Pseudomonadati</taxon>
        <taxon>Bacteroidota</taxon>
        <taxon>Cytophagia</taxon>
        <taxon>Cytophagales</taxon>
        <taxon>Cyclobacteriaceae</taxon>
        <taxon>Echinicola</taxon>
    </lineage>
</organism>
<gene>
    <name evidence="6" type="ORF">FKX85_05690</name>
</gene>
<dbReference type="GO" id="GO:0008113">
    <property type="term" value="F:peptide-methionine (S)-S-oxide reductase activity"/>
    <property type="evidence" value="ECO:0007669"/>
    <property type="project" value="UniProtKB-EC"/>
</dbReference>
<reference evidence="6 7" key="1">
    <citation type="submission" date="2019-06" db="EMBL/GenBank/DDBJ databases">
        <title>Echinicola alkalisoli sp. nov. isolated from saline soil.</title>
        <authorList>
            <person name="Sun J.-Q."/>
            <person name="Xu L."/>
        </authorList>
    </citation>
    <scope>NUCLEOTIDE SEQUENCE [LARGE SCALE GENOMIC DNA]</scope>
    <source>
        <strain evidence="6 7">LN3S3</strain>
    </source>
</reference>
<dbReference type="AlphaFoldDB" id="A0A514CFF1"/>
<accession>A0A514CFF1</accession>
<evidence type="ECO:0000313" key="6">
    <source>
        <dbReference type="EMBL" id="QDH78549.1"/>
    </source>
</evidence>
<proteinExistence type="predicted"/>
<evidence type="ECO:0000256" key="3">
    <source>
        <dbReference type="ARBA" id="ARBA00047806"/>
    </source>
</evidence>
<comment type="catalytic activity">
    <reaction evidence="3">
        <text>L-methionyl-[protein] + [thioredoxin]-disulfide + H2O = L-methionyl-(S)-S-oxide-[protein] + [thioredoxin]-dithiol</text>
        <dbReference type="Rhea" id="RHEA:14217"/>
        <dbReference type="Rhea" id="RHEA-COMP:10698"/>
        <dbReference type="Rhea" id="RHEA-COMP:10700"/>
        <dbReference type="Rhea" id="RHEA-COMP:12313"/>
        <dbReference type="Rhea" id="RHEA-COMP:12315"/>
        <dbReference type="ChEBI" id="CHEBI:15377"/>
        <dbReference type="ChEBI" id="CHEBI:16044"/>
        <dbReference type="ChEBI" id="CHEBI:29950"/>
        <dbReference type="ChEBI" id="CHEBI:44120"/>
        <dbReference type="ChEBI" id="CHEBI:50058"/>
        <dbReference type="EC" id="1.8.4.11"/>
    </reaction>
</comment>
<dbReference type="Gene3D" id="3.30.1060.10">
    <property type="entry name" value="Peptide methionine sulphoxide reductase MsrA"/>
    <property type="match status" value="1"/>
</dbReference>
<name>A0A514CFF1_9BACT</name>
<evidence type="ECO:0000259" key="5">
    <source>
        <dbReference type="Pfam" id="PF01625"/>
    </source>
</evidence>
<dbReference type="EC" id="1.8.4.11" evidence="1"/>
<dbReference type="KEGG" id="echi:FKX85_05690"/>
<dbReference type="InterPro" id="IPR036509">
    <property type="entry name" value="Met_Sox_Rdtase_MsrA_sf"/>
</dbReference>
<protein>
    <recommendedName>
        <fullName evidence="1">peptide-methionine (S)-S-oxide reductase</fullName>
        <ecNumber evidence="1">1.8.4.11</ecNumber>
    </recommendedName>
</protein>
<dbReference type="PANTHER" id="PTHR43774">
    <property type="entry name" value="PEPTIDE METHIONINE SULFOXIDE REDUCTASE"/>
    <property type="match status" value="1"/>
</dbReference>